<keyword evidence="4" id="KW-0804">Transcription</keyword>
<evidence type="ECO:0000256" key="1">
    <source>
        <dbReference type="ARBA" id="ARBA00009437"/>
    </source>
</evidence>
<dbReference type="Gene3D" id="3.40.190.10">
    <property type="entry name" value="Periplasmic binding protein-like II"/>
    <property type="match status" value="2"/>
</dbReference>
<comment type="caution">
    <text evidence="6">The sequence shown here is derived from an EMBL/GenBank/DDBJ whole genome shotgun (WGS) entry which is preliminary data.</text>
</comment>
<dbReference type="GO" id="GO:0000976">
    <property type="term" value="F:transcription cis-regulatory region binding"/>
    <property type="evidence" value="ECO:0007669"/>
    <property type="project" value="TreeGrafter"/>
</dbReference>
<dbReference type="PROSITE" id="PS50931">
    <property type="entry name" value="HTH_LYSR"/>
    <property type="match status" value="2"/>
</dbReference>
<keyword evidence="3" id="KW-0238">DNA-binding</keyword>
<feature type="domain" description="HTH lysR-type" evidence="5">
    <location>
        <begin position="4"/>
        <end position="61"/>
    </location>
</feature>
<sequence>MITRNLRHLRLFLAVADLRSVTRASAACHVSQPAVTQAIAKLEREAGASLFLRRPAGFVTTPLGEVLVTRVRRAFDILDPALLDLSPRLRMTATTTQLEALVSVREAENFTLAAHRMGIAQPTVHRAVSRIEREAGRPLFERTSHGIVATRATRALADAALLAFAELDQADADLAEATGREVGRIVIGAMPLSRSTILPVALTLFRARRPTLPVLVLDGLYNDLLLGLRRGEIDVLVGALRDPPPIDDVVEEALFDDRLAVIARKDHPAAATPLTPDVLAEWPWVVPRHGTPTRAQFDAYFGTRKPSSIIESGSVILMRELLARSDHLGCISRLQAEAEIDKGLVAALPVDLPGTRPIGLTLRRDWSPTRAQDEFLDALRSARAGQVA</sequence>
<evidence type="ECO:0000313" key="6">
    <source>
        <dbReference type="EMBL" id="RAI02366.1"/>
    </source>
</evidence>
<accession>A0A8B2NR54</accession>
<evidence type="ECO:0000259" key="5">
    <source>
        <dbReference type="PROSITE" id="PS50931"/>
    </source>
</evidence>
<evidence type="ECO:0000313" key="7">
    <source>
        <dbReference type="Proteomes" id="UP000249590"/>
    </source>
</evidence>
<gene>
    <name evidence="6" type="ORF">DLJ53_13465</name>
</gene>
<keyword evidence="7" id="KW-1185">Reference proteome</keyword>
<organism evidence="6 7">
    <name type="scientific">Acuticoccus sediminis</name>
    <dbReference type="NCBI Taxonomy" id="2184697"/>
    <lineage>
        <taxon>Bacteria</taxon>
        <taxon>Pseudomonadati</taxon>
        <taxon>Pseudomonadota</taxon>
        <taxon>Alphaproteobacteria</taxon>
        <taxon>Hyphomicrobiales</taxon>
        <taxon>Amorphaceae</taxon>
        <taxon>Acuticoccus</taxon>
    </lineage>
</organism>
<dbReference type="PANTHER" id="PTHR30126:SF98">
    <property type="entry name" value="HTH-TYPE TRANSCRIPTIONAL ACTIVATOR BAUR"/>
    <property type="match status" value="1"/>
</dbReference>
<dbReference type="SUPFAM" id="SSF53850">
    <property type="entry name" value="Periplasmic binding protein-like II"/>
    <property type="match status" value="1"/>
</dbReference>
<name>A0A8B2NR54_9HYPH</name>
<feature type="domain" description="HTH lysR-type" evidence="5">
    <location>
        <begin position="94"/>
        <end position="150"/>
    </location>
</feature>
<evidence type="ECO:0000256" key="2">
    <source>
        <dbReference type="ARBA" id="ARBA00023015"/>
    </source>
</evidence>
<dbReference type="GO" id="GO:0003700">
    <property type="term" value="F:DNA-binding transcription factor activity"/>
    <property type="evidence" value="ECO:0007669"/>
    <property type="project" value="InterPro"/>
</dbReference>
<keyword evidence="2" id="KW-0805">Transcription regulation</keyword>
<dbReference type="OrthoDB" id="9775392at2"/>
<dbReference type="SUPFAM" id="SSF46785">
    <property type="entry name" value="Winged helix' DNA-binding domain"/>
    <property type="match status" value="2"/>
</dbReference>
<dbReference type="InterPro" id="IPR000847">
    <property type="entry name" value="LysR_HTH_N"/>
</dbReference>
<dbReference type="EMBL" id="QHHQ01000002">
    <property type="protein sequence ID" value="RAI02366.1"/>
    <property type="molecule type" value="Genomic_DNA"/>
</dbReference>
<dbReference type="RefSeq" id="WP_111345925.1">
    <property type="nucleotide sequence ID" value="NZ_JAIWKD010000002.1"/>
</dbReference>
<comment type="similarity">
    <text evidence="1">Belongs to the LysR transcriptional regulatory family.</text>
</comment>
<dbReference type="InterPro" id="IPR005119">
    <property type="entry name" value="LysR_subst-bd"/>
</dbReference>
<proteinExistence type="inferred from homology"/>
<dbReference type="InterPro" id="IPR036390">
    <property type="entry name" value="WH_DNA-bd_sf"/>
</dbReference>
<reference evidence="6 7" key="1">
    <citation type="submission" date="2018-05" db="EMBL/GenBank/DDBJ databases">
        <title>Acuticoccus sediminis sp. nov., isolated from deep-sea sediment of Indian Ocean.</title>
        <authorList>
            <person name="Liu X."/>
            <person name="Lai Q."/>
            <person name="Du Y."/>
            <person name="Sun F."/>
            <person name="Zhang X."/>
            <person name="Wang S."/>
            <person name="Shao Z."/>
        </authorList>
    </citation>
    <scope>NUCLEOTIDE SEQUENCE [LARGE SCALE GENOMIC DNA]</scope>
    <source>
        <strain evidence="6 7">PTG4-2</strain>
    </source>
</reference>
<protein>
    <submittedName>
        <fullName evidence="6">LysR family transcriptional regulator</fullName>
    </submittedName>
</protein>
<dbReference type="Proteomes" id="UP000249590">
    <property type="component" value="Unassembled WGS sequence"/>
</dbReference>
<dbReference type="Pfam" id="PF00126">
    <property type="entry name" value="HTH_1"/>
    <property type="match status" value="2"/>
</dbReference>
<evidence type="ECO:0000256" key="4">
    <source>
        <dbReference type="ARBA" id="ARBA00023163"/>
    </source>
</evidence>
<dbReference type="PANTHER" id="PTHR30126">
    <property type="entry name" value="HTH-TYPE TRANSCRIPTIONAL REGULATOR"/>
    <property type="match status" value="1"/>
</dbReference>
<dbReference type="Pfam" id="PF03466">
    <property type="entry name" value="LysR_substrate"/>
    <property type="match status" value="1"/>
</dbReference>
<evidence type="ECO:0000256" key="3">
    <source>
        <dbReference type="ARBA" id="ARBA00023125"/>
    </source>
</evidence>
<dbReference type="InterPro" id="IPR036388">
    <property type="entry name" value="WH-like_DNA-bd_sf"/>
</dbReference>
<dbReference type="AlphaFoldDB" id="A0A8B2NR54"/>
<dbReference type="Gene3D" id="1.10.10.10">
    <property type="entry name" value="Winged helix-like DNA-binding domain superfamily/Winged helix DNA-binding domain"/>
    <property type="match status" value="2"/>
</dbReference>
<dbReference type="PRINTS" id="PR00039">
    <property type="entry name" value="HTHLYSR"/>
</dbReference>